<protein>
    <submittedName>
        <fullName evidence="3">MFS transporter</fullName>
    </submittedName>
</protein>
<feature type="transmembrane region" description="Helical" evidence="2">
    <location>
        <begin position="350"/>
        <end position="371"/>
    </location>
</feature>
<comment type="subcellular location">
    <subcellularLocation>
        <location evidence="1">Cell membrane</location>
        <topology evidence="1">Multi-pass membrane protein</topology>
    </subcellularLocation>
</comment>
<evidence type="ECO:0000256" key="2">
    <source>
        <dbReference type="SAM" id="Phobius"/>
    </source>
</evidence>
<feature type="transmembrane region" description="Helical" evidence="2">
    <location>
        <begin position="47"/>
        <end position="64"/>
    </location>
</feature>
<dbReference type="Pfam" id="PF07690">
    <property type="entry name" value="MFS_1"/>
    <property type="match status" value="1"/>
</dbReference>
<feature type="transmembrane region" description="Helical" evidence="2">
    <location>
        <begin position="322"/>
        <end position="344"/>
    </location>
</feature>
<proteinExistence type="predicted"/>
<sequence>MKSKNFQFLLYSIAFTSIAVAMHQASFKNFLLDGLSLSSQQYGWVDGIKEIPGLVAVGLIGFTARFTERNVWVFSSFVIAAALITYSIANDFISAAVYTLIFSVGTHLWSILGDYLVTDFSTPQNRSIKFGQIAAYRAGASLIGMGVVWLLSFTFSFDAVFIIGGFFSLIGLVMAARITKNKRPHGPSMKLVFRGKYFPYYLLSLLSAAREMVFITFAALLLIQIYDTSLQSMAILTAIHGALAVITRPLIGKITQKLGDLKALAVNYGLVTAVFLGYAYIDHQWVVYLLFVIDDVLAGFDDIAISSYAGRLVPKHELSSTLAMGSTLSHMVAVCIPIAGTFIWVPFGSVYPFLFGAVITVLATLFALLYAKRG</sequence>
<dbReference type="GO" id="GO:0005886">
    <property type="term" value="C:plasma membrane"/>
    <property type="evidence" value="ECO:0007669"/>
    <property type="project" value="UniProtKB-SubCell"/>
</dbReference>
<evidence type="ECO:0000313" key="3">
    <source>
        <dbReference type="EMBL" id="MBA4495026.1"/>
    </source>
</evidence>
<feature type="transmembrane region" description="Helical" evidence="2">
    <location>
        <begin position="159"/>
        <end position="179"/>
    </location>
</feature>
<dbReference type="GO" id="GO:0022857">
    <property type="term" value="F:transmembrane transporter activity"/>
    <property type="evidence" value="ECO:0007669"/>
    <property type="project" value="InterPro"/>
</dbReference>
<comment type="caution">
    <text evidence="3">The sequence shown here is derived from an EMBL/GenBank/DDBJ whole genome shotgun (WGS) entry which is preliminary data.</text>
</comment>
<feature type="transmembrane region" description="Helical" evidence="2">
    <location>
        <begin position="71"/>
        <end position="89"/>
    </location>
</feature>
<keyword evidence="2" id="KW-1133">Transmembrane helix</keyword>
<dbReference type="EMBL" id="JACEIQ010000011">
    <property type="protein sequence ID" value="MBA4495026.1"/>
    <property type="molecule type" value="Genomic_DNA"/>
</dbReference>
<evidence type="ECO:0000256" key="1">
    <source>
        <dbReference type="ARBA" id="ARBA00004651"/>
    </source>
</evidence>
<dbReference type="PANTHER" id="PTHR23518">
    <property type="entry name" value="C-METHYLTRANSFERASE"/>
    <property type="match status" value="1"/>
</dbReference>
<dbReference type="InterPro" id="IPR011701">
    <property type="entry name" value="MFS"/>
</dbReference>
<feature type="transmembrane region" description="Helical" evidence="2">
    <location>
        <begin position="200"/>
        <end position="226"/>
    </location>
</feature>
<dbReference type="InterPro" id="IPR036259">
    <property type="entry name" value="MFS_trans_sf"/>
</dbReference>
<feature type="transmembrane region" description="Helical" evidence="2">
    <location>
        <begin position="232"/>
        <end position="251"/>
    </location>
</feature>
<dbReference type="RefSeq" id="WP_181752261.1">
    <property type="nucleotide sequence ID" value="NZ_JACEIQ010000011.1"/>
</dbReference>
<evidence type="ECO:0000313" key="4">
    <source>
        <dbReference type="Proteomes" id="UP000535491"/>
    </source>
</evidence>
<feature type="transmembrane region" description="Helical" evidence="2">
    <location>
        <begin position="95"/>
        <end position="113"/>
    </location>
</feature>
<keyword evidence="2" id="KW-0472">Membrane</keyword>
<dbReference type="AlphaFoldDB" id="A0A7W1WSH9"/>
<gene>
    <name evidence="3" type="ORF">H1191_11975</name>
</gene>
<accession>A0A7W1WSH9</accession>
<feature type="transmembrane region" description="Helical" evidence="2">
    <location>
        <begin position="263"/>
        <end position="281"/>
    </location>
</feature>
<organism evidence="3 4">
    <name type="scientific">Paenactinomyces guangxiensis</name>
    <dbReference type="NCBI Taxonomy" id="1490290"/>
    <lineage>
        <taxon>Bacteria</taxon>
        <taxon>Bacillati</taxon>
        <taxon>Bacillota</taxon>
        <taxon>Bacilli</taxon>
        <taxon>Bacillales</taxon>
        <taxon>Thermoactinomycetaceae</taxon>
        <taxon>Paenactinomyces</taxon>
    </lineage>
</organism>
<dbReference type="Gene3D" id="1.20.1250.20">
    <property type="entry name" value="MFS general substrate transporter like domains"/>
    <property type="match status" value="1"/>
</dbReference>
<feature type="transmembrane region" description="Helical" evidence="2">
    <location>
        <begin position="134"/>
        <end position="153"/>
    </location>
</feature>
<dbReference type="SUPFAM" id="SSF103473">
    <property type="entry name" value="MFS general substrate transporter"/>
    <property type="match status" value="1"/>
</dbReference>
<feature type="transmembrane region" description="Helical" evidence="2">
    <location>
        <begin position="9"/>
        <end position="27"/>
    </location>
</feature>
<dbReference type="Proteomes" id="UP000535491">
    <property type="component" value="Unassembled WGS sequence"/>
</dbReference>
<reference evidence="3 4" key="1">
    <citation type="submission" date="2020-07" db="EMBL/GenBank/DDBJ databases">
        <authorList>
            <person name="Feng H."/>
        </authorList>
    </citation>
    <scope>NUCLEOTIDE SEQUENCE [LARGE SCALE GENOMIC DNA]</scope>
    <source>
        <strain evidence="4">s-10</strain>
    </source>
</reference>
<keyword evidence="4" id="KW-1185">Reference proteome</keyword>
<name>A0A7W1WSH9_9BACL</name>
<keyword evidence="2" id="KW-0812">Transmembrane</keyword>
<dbReference type="PANTHER" id="PTHR23518:SF2">
    <property type="entry name" value="MAJOR FACILITATOR SUPERFAMILY TRANSPORTER"/>
    <property type="match status" value="1"/>
</dbReference>